<sequence length="134" mass="13486">MKLGLTFHRLMENGGERLEEAAASRLSLEEGASLTEGRRPMLREGRGCPSLCPVEAGLVRSRSAVALGSAGLAPPPPPGSPPPATSPPGPTASTSAQLPSAPADLAAHRPPGDPTAGGGTARLSVVVLAEVTWP</sequence>
<gene>
    <name evidence="2" type="ORF">SEVIR_1G162300v2</name>
</gene>
<dbReference type="AlphaFoldDB" id="A0A4V6DCV2"/>
<protein>
    <submittedName>
        <fullName evidence="2">Uncharacterized protein</fullName>
    </submittedName>
</protein>
<feature type="region of interest" description="Disordered" evidence="1">
    <location>
        <begin position="67"/>
        <end position="120"/>
    </location>
</feature>
<organism evidence="2 3">
    <name type="scientific">Setaria viridis</name>
    <name type="common">Green bristlegrass</name>
    <name type="synonym">Setaria italica subsp. viridis</name>
    <dbReference type="NCBI Taxonomy" id="4556"/>
    <lineage>
        <taxon>Eukaryota</taxon>
        <taxon>Viridiplantae</taxon>
        <taxon>Streptophyta</taxon>
        <taxon>Embryophyta</taxon>
        <taxon>Tracheophyta</taxon>
        <taxon>Spermatophyta</taxon>
        <taxon>Magnoliopsida</taxon>
        <taxon>Liliopsida</taxon>
        <taxon>Poales</taxon>
        <taxon>Poaceae</taxon>
        <taxon>PACMAD clade</taxon>
        <taxon>Panicoideae</taxon>
        <taxon>Panicodae</taxon>
        <taxon>Paniceae</taxon>
        <taxon>Cenchrinae</taxon>
        <taxon>Setaria</taxon>
    </lineage>
</organism>
<dbReference type="Proteomes" id="UP000298652">
    <property type="component" value="Chromosome 1"/>
</dbReference>
<accession>A0A4V6DCV2</accession>
<name>A0A4V6DCV2_SETVI</name>
<proteinExistence type="predicted"/>
<evidence type="ECO:0000256" key="1">
    <source>
        <dbReference type="SAM" id="MobiDB-lite"/>
    </source>
</evidence>
<feature type="compositionally biased region" description="Pro residues" evidence="1">
    <location>
        <begin position="73"/>
        <end position="90"/>
    </location>
</feature>
<dbReference type="Gramene" id="TKW39196">
    <property type="protein sequence ID" value="TKW39196"/>
    <property type="gene ID" value="SEVIR_1G162300v2"/>
</dbReference>
<reference evidence="2" key="1">
    <citation type="submission" date="2019-03" db="EMBL/GenBank/DDBJ databases">
        <title>WGS assembly of Setaria viridis.</title>
        <authorList>
            <person name="Huang P."/>
            <person name="Jenkins J."/>
            <person name="Grimwood J."/>
            <person name="Barry K."/>
            <person name="Healey A."/>
            <person name="Mamidi S."/>
            <person name="Sreedasyam A."/>
            <person name="Shu S."/>
            <person name="Feldman M."/>
            <person name="Wu J."/>
            <person name="Yu Y."/>
            <person name="Chen C."/>
            <person name="Johnson J."/>
            <person name="Rokhsar D."/>
            <person name="Baxter I."/>
            <person name="Schmutz J."/>
            <person name="Brutnell T."/>
            <person name="Kellogg E."/>
        </authorList>
    </citation>
    <scope>NUCLEOTIDE SEQUENCE [LARGE SCALE GENOMIC DNA]</scope>
</reference>
<keyword evidence="3" id="KW-1185">Reference proteome</keyword>
<dbReference type="EMBL" id="CM016552">
    <property type="protein sequence ID" value="TKW39196.1"/>
    <property type="molecule type" value="Genomic_DNA"/>
</dbReference>
<evidence type="ECO:0000313" key="3">
    <source>
        <dbReference type="Proteomes" id="UP000298652"/>
    </source>
</evidence>
<evidence type="ECO:0000313" key="2">
    <source>
        <dbReference type="EMBL" id="TKW39196.1"/>
    </source>
</evidence>